<keyword evidence="2" id="KW-0238">DNA-binding</keyword>
<proteinExistence type="predicted"/>
<dbReference type="PROSITE" id="PS00894">
    <property type="entry name" value="HTH_DEOR_1"/>
    <property type="match status" value="1"/>
</dbReference>
<accession>A0A6G4X1Z8</accession>
<gene>
    <name evidence="5" type="ORF">G5C65_24875</name>
</gene>
<dbReference type="InterPro" id="IPR037171">
    <property type="entry name" value="NagB/RpiA_transferase-like"/>
</dbReference>
<organism evidence="5 6">
    <name type="scientific">Streptomyces boncukensis</name>
    <dbReference type="NCBI Taxonomy" id="2711219"/>
    <lineage>
        <taxon>Bacteria</taxon>
        <taxon>Bacillati</taxon>
        <taxon>Actinomycetota</taxon>
        <taxon>Actinomycetes</taxon>
        <taxon>Kitasatosporales</taxon>
        <taxon>Streptomycetaceae</taxon>
        <taxon>Streptomyces</taxon>
    </lineage>
</organism>
<dbReference type="SMART" id="SM01134">
    <property type="entry name" value="DeoRC"/>
    <property type="match status" value="1"/>
</dbReference>
<dbReference type="Gene3D" id="3.40.50.1360">
    <property type="match status" value="1"/>
</dbReference>
<dbReference type="EMBL" id="JAAKZZ010000314">
    <property type="protein sequence ID" value="NGO71525.1"/>
    <property type="molecule type" value="Genomic_DNA"/>
</dbReference>
<dbReference type="SMART" id="SM00420">
    <property type="entry name" value="HTH_DEOR"/>
    <property type="match status" value="1"/>
</dbReference>
<dbReference type="InterPro" id="IPR001034">
    <property type="entry name" value="DeoR_HTH"/>
</dbReference>
<dbReference type="SUPFAM" id="SSF46785">
    <property type="entry name" value="Winged helix' DNA-binding domain"/>
    <property type="match status" value="1"/>
</dbReference>
<reference evidence="5 6" key="1">
    <citation type="submission" date="2020-02" db="EMBL/GenBank/DDBJ databases">
        <title>Whole-genome analyses of novel actinobacteria.</title>
        <authorList>
            <person name="Sahin N."/>
            <person name="Tatar D."/>
        </authorList>
    </citation>
    <scope>NUCLEOTIDE SEQUENCE [LARGE SCALE GENOMIC DNA]</scope>
    <source>
        <strain evidence="5 6">SB3404</strain>
    </source>
</reference>
<feature type="domain" description="HTH deoR-type" evidence="4">
    <location>
        <begin position="3"/>
        <end position="58"/>
    </location>
</feature>
<dbReference type="Pfam" id="PF08220">
    <property type="entry name" value="HTH_DeoR"/>
    <property type="match status" value="1"/>
</dbReference>
<dbReference type="AlphaFoldDB" id="A0A6G4X1Z8"/>
<keyword evidence="6" id="KW-1185">Reference proteome</keyword>
<dbReference type="GO" id="GO:0003700">
    <property type="term" value="F:DNA-binding transcription factor activity"/>
    <property type="evidence" value="ECO:0007669"/>
    <property type="project" value="InterPro"/>
</dbReference>
<evidence type="ECO:0000256" key="2">
    <source>
        <dbReference type="ARBA" id="ARBA00023125"/>
    </source>
</evidence>
<dbReference type="InterPro" id="IPR014036">
    <property type="entry name" value="DeoR-like_C"/>
</dbReference>
<dbReference type="SUPFAM" id="SSF100950">
    <property type="entry name" value="NagB/RpiA/CoA transferase-like"/>
    <property type="match status" value="1"/>
</dbReference>
<name>A0A6G4X1Z8_9ACTN</name>
<evidence type="ECO:0000256" key="1">
    <source>
        <dbReference type="ARBA" id="ARBA00023015"/>
    </source>
</evidence>
<evidence type="ECO:0000313" key="5">
    <source>
        <dbReference type="EMBL" id="NGO71525.1"/>
    </source>
</evidence>
<dbReference type="PANTHER" id="PTHR30363">
    <property type="entry name" value="HTH-TYPE TRANSCRIPTIONAL REGULATOR SRLR-RELATED"/>
    <property type="match status" value="1"/>
</dbReference>
<dbReference type="PROSITE" id="PS51000">
    <property type="entry name" value="HTH_DEOR_2"/>
    <property type="match status" value="1"/>
</dbReference>
<dbReference type="GO" id="GO:0003677">
    <property type="term" value="F:DNA binding"/>
    <property type="evidence" value="ECO:0007669"/>
    <property type="project" value="UniProtKB-KW"/>
</dbReference>
<dbReference type="PRINTS" id="PR00037">
    <property type="entry name" value="HTHLACR"/>
</dbReference>
<evidence type="ECO:0000256" key="3">
    <source>
        <dbReference type="ARBA" id="ARBA00023163"/>
    </source>
</evidence>
<dbReference type="PANTHER" id="PTHR30363:SF44">
    <property type="entry name" value="AGA OPERON TRANSCRIPTIONAL REPRESSOR-RELATED"/>
    <property type="match status" value="1"/>
</dbReference>
<keyword evidence="1" id="KW-0805">Transcription regulation</keyword>
<dbReference type="InterPro" id="IPR018356">
    <property type="entry name" value="Tscrpt_reg_HTH_DeoR_CS"/>
</dbReference>
<protein>
    <submittedName>
        <fullName evidence="5">DeoR/GlpR transcriptional regulator</fullName>
    </submittedName>
</protein>
<comment type="caution">
    <text evidence="5">The sequence shown here is derived from an EMBL/GenBank/DDBJ whole genome shotgun (WGS) entry which is preliminary data.</text>
</comment>
<evidence type="ECO:0000259" key="4">
    <source>
        <dbReference type="PROSITE" id="PS51000"/>
    </source>
</evidence>
<dbReference type="Pfam" id="PF00455">
    <property type="entry name" value="DeoRC"/>
    <property type="match status" value="1"/>
</dbReference>
<dbReference type="Proteomes" id="UP000477722">
    <property type="component" value="Unassembled WGS sequence"/>
</dbReference>
<sequence>MKRHERMNALLELLGERGSLDVEEAATALEVSAATMRRDMDALAQQQLLTRTRGGAVLSAVTYDLPIRYKHGHRTEEKAALAEAAAAMVEPDSVVGLSGGTTTTEIARALVSRPDLAEPGPQPRLTIVTNALNIANELAVRPQIKTVLTGGVAHSRSFELTGPFSELMLHQITVDIAFIGANGLDAQTGASVHDEAEARINGLMAQRAARSVLVLDSSKIGTRCFARIGGPELFGTLLTDSGMTREAGEEFIRQGMRLELAPAPADGPPPAPGR</sequence>
<dbReference type="InterPro" id="IPR050313">
    <property type="entry name" value="Carb_Metab_HTH_regulators"/>
</dbReference>
<keyword evidence="3" id="KW-0804">Transcription</keyword>
<evidence type="ECO:0000313" key="6">
    <source>
        <dbReference type="Proteomes" id="UP000477722"/>
    </source>
</evidence>
<dbReference type="InterPro" id="IPR036390">
    <property type="entry name" value="WH_DNA-bd_sf"/>
</dbReference>